<proteinExistence type="predicted"/>
<keyword evidence="1" id="KW-0472">Membrane</keyword>
<keyword evidence="3" id="KW-1185">Reference proteome</keyword>
<evidence type="ECO:0000313" key="2">
    <source>
        <dbReference type="EMBL" id="KAF8821336.1"/>
    </source>
</evidence>
<dbReference type="GO" id="GO:0032259">
    <property type="term" value="P:methylation"/>
    <property type="evidence" value="ECO:0007669"/>
    <property type="project" value="UniProtKB-KW"/>
</dbReference>
<gene>
    <name evidence="2" type="ORF">IE077_002153</name>
</gene>
<feature type="transmembrane region" description="Helical" evidence="1">
    <location>
        <begin position="6"/>
        <end position="25"/>
    </location>
</feature>
<reference evidence="2 3" key="1">
    <citation type="journal article" date="2020" name="bioRxiv">
        <title>Metabolic contributions of an alphaproteobacterial endosymbiont in the apicomplexan Cardiosporidium cionae.</title>
        <authorList>
            <person name="Hunter E.S."/>
            <person name="Paight C.J."/>
            <person name="Lane C.E."/>
        </authorList>
    </citation>
    <scope>NUCLEOTIDE SEQUENCE [LARGE SCALE GENOMIC DNA]</scope>
    <source>
        <strain evidence="2">ESH_2018</strain>
    </source>
</reference>
<evidence type="ECO:0000313" key="3">
    <source>
        <dbReference type="Proteomes" id="UP000823046"/>
    </source>
</evidence>
<keyword evidence="2" id="KW-0489">Methyltransferase</keyword>
<sequence length="59" mass="6930">MRGSQVLLLNPCSFFLFSFLCLKFFRQRIDFEDALLLDFFGDVFLQYIIRTPYSGIPGL</sequence>
<dbReference type="Proteomes" id="UP000823046">
    <property type="component" value="Unassembled WGS sequence"/>
</dbReference>
<evidence type="ECO:0000256" key="1">
    <source>
        <dbReference type="SAM" id="Phobius"/>
    </source>
</evidence>
<name>A0ABQ7JBH2_9APIC</name>
<dbReference type="GO" id="GO:0008168">
    <property type="term" value="F:methyltransferase activity"/>
    <property type="evidence" value="ECO:0007669"/>
    <property type="project" value="UniProtKB-KW"/>
</dbReference>
<comment type="caution">
    <text evidence="2">The sequence shown here is derived from an EMBL/GenBank/DDBJ whole genome shotgun (WGS) entry which is preliminary data.</text>
</comment>
<accession>A0ABQ7JBH2</accession>
<dbReference type="EMBL" id="JADAQX010000193">
    <property type="protein sequence ID" value="KAF8821336.1"/>
    <property type="molecule type" value="Genomic_DNA"/>
</dbReference>
<keyword evidence="2" id="KW-0808">Transferase</keyword>
<organism evidence="2 3">
    <name type="scientific">Cardiosporidium cionae</name>
    <dbReference type="NCBI Taxonomy" id="476202"/>
    <lineage>
        <taxon>Eukaryota</taxon>
        <taxon>Sar</taxon>
        <taxon>Alveolata</taxon>
        <taxon>Apicomplexa</taxon>
        <taxon>Aconoidasida</taxon>
        <taxon>Nephromycida</taxon>
        <taxon>Cardiosporidium</taxon>
    </lineage>
</organism>
<protein>
    <submittedName>
        <fullName evidence="2">Isoprenylcysteine carboxyl methyltransferase (Icmt) family protein</fullName>
    </submittedName>
</protein>
<keyword evidence="1" id="KW-0812">Transmembrane</keyword>
<keyword evidence="1" id="KW-1133">Transmembrane helix</keyword>